<evidence type="ECO:0008006" key="3">
    <source>
        <dbReference type="Google" id="ProtNLM"/>
    </source>
</evidence>
<evidence type="ECO:0000313" key="2">
    <source>
        <dbReference type="Proteomes" id="UP001217089"/>
    </source>
</evidence>
<gene>
    <name evidence="1" type="ORF">KUTeg_022792</name>
</gene>
<evidence type="ECO:0000313" key="1">
    <source>
        <dbReference type="EMBL" id="KAJ8298732.1"/>
    </source>
</evidence>
<proteinExistence type="predicted"/>
<keyword evidence="2" id="KW-1185">Reference proteome</keyword>
<dbReference type="Proteomes" id="UP001217089">
    <property type="component" value="Unassembled WGS sequence"/>
</dbReference>
<dbReference type="Gene3D" id="3.40.50.150">
    <property type="entry name" value="Vaccinia Virus protein VP39"/>
    <property type="match status" value="1"/>
</dbReference>
<name>A0ABQ9E0F6_TEGGR</name>
<reference evidence="1 2" key="1">
    <citation type="submission" date="2022-12" db="EMBL/GenBank/DDBJ databases">
        <title>Chromosome-level genome of Tegillarca granosa.</title>
        <authorList>
            <person name="Kim J."/>
        </authorList>
    </citation>
    <scope>NUCLEOTIDE SEQUENCE [LARGE SCALE GENOMIC DNA]</scope>
    <source>
        <strain evidence="1">Teg-2019</strain>
        <tissue evidence="1">Adductor muscle</tissue>
    </source>
</reference>
<sequence>MKNCLISCIRFLEALFCCRRQENGFIGFQENVSNTKKENGFIGFQTNVSNTEKGTVKKRTKNHTSSIDSSRQAVFQNIYYKRLWGKGGKGSGPGSTVNYTVILRKHLLEFISLYNISSMADFPCGGMVWTEVFLKSVWEEKPYFTYIGMDITESVVKELQEKWKSNNRVAIQVADLASFLPNIKADFTLTRDALQHMSWKDSCLAINNLINLGDNVKYILIGTYPKSIRNYDIKTGGYYSINVMKNPFNLPEPHFIFQERSENTHQKYIYAFKMTDLQNHKCKICNLYFKRNECQ</sequence>
<dbReference type="EMBL" id="JARBDR010000921">
    <property type="protein sequence ID" value="KAJ8298732.1"/>
    <property type="molecule type" value="Genomic_DNA"/>
</dbReference>
<organism evidence="1 2">
    <name type="scientific">Tegillarca granosa</name>
    <name type="common">Malaysian cockle</name>
    <name type="synonym">Anadara granosa</name>
    <dbReference type="NCBI Taxonomy" id="220873"/>
    <lineage>
        <taxon>Eukaryota</taxon>
        <taxon>Metazoa</taxon>
        <taxon>Spiralia</taxon>
        <taxon>Lophotrochozoa</taxon>
        <taxon>Mollusca</taxon>
        <taxon>Bivalvia</taxon>
        <taxon>Autobranchia</taxon>
        <taxon>Pteriomorphia</taxon>
        <taxon>Arcoida</taxon>
        <taxon>Arcoidea</taxon>
        <taxon>Arcidae</taxon>
        <taxon>Tegillarca</taxon>
    </lineage>
</organism>
<protein>
    <recommendedName>
        <fullName evidence="3">Methyltransferase domain-containing protein</fullName>
    </recommendedName>
</protein>
<comment type="caution">
    <text evidence="1">The sequence shown here is derived from an EMBL/GenBank/DDBJ whole genome shotgun (WGS) entry which is preliminary data.</text>
</comment>
<dbReference type="InterPro" id="IPR029063">
    <property type="entry name" value="SAM-dependent_MTases_sf"/>
</dbReference>
<dbReference type="SUPFAM" id="SSF53335">
    <property type="entry name" value="S-adenosyl-L-methionine-dependent methyltransferases"/>
    <property type="match status" value="1"/>
</dbReference>
<accession>A0ABQ9E0F6</accession>